<dbReference type="Proteomes" id="UP001642540">
    <property type="component" value="Unassembled WGS sequence"/>
</dbReference>
<comment type="caution">
    <text evidence="4">The sequence shown here is derived from an EMBL/GenBank/DDBJ whole genome shotgun (WGS) entry which is preliminary data.</text>
</comment>
<evidence type="ECO:0000313" key="4">
    <source>
        <dbReference type="EMBL" id="CAL8110969.1"/>
    </source>
</evidence>
<dbReference type="InterPro" id="IPR034113">
    <property type="entry name" value="SCP_GAPR1-like"/>
</dbReference>
<sequence length="326" mass="35775">MARFAVLALCAASLLLSGTEAASPIIHGMAMSVRAYDAVCWYVNLVQFPNTNSDAFMNCVGQAQSVVSQLHSDDDAKQYFGPWMEQMAMPGLPGEWQTICNDYLDDSAKSPPSDESEALNDDVTSAYPFKGFASCMMNKLREKFGDKAIKTVEEEMTRGKKDWRKTLLDRDNAFRARHGVPAFTMDSGLNSAAQKWAETMANACNLYHSENDDPGRQWHGAGTGESIAEGGSNPDGSAPPKAVSAYIASDMWYEEIKNYPFPEGHVAGDGLFMKIGHFSQTVWKSTKFVGYGYSYSSSCGNWFIAGRYSPAGNMDGEFQNNVLPPQ</sequence>
<organism evidence="4 5">
    <name type="scientific">Orchesella dallaii</name>
    <dbReference type="NCBI Taxonomy" id="48710"/>
    <lineage>
        <taxon>Eukaryota</taxon>
        <taxon>Metazoa</taxon>
        <taxon>Ecdysozoa</taxon>
        <taxon>Arthropoda</taxon>
        <taxon>Hexapoda</taxon>
        <taxon>Collembola</taxon>
        <taxon>Entomobryomorpha</taxon>
        <taxon>Entomobryoidea</taxon>
        <taxon>Orchesellidae</taxon>
        <taxon>Orchesellinae</taxon>
        <taxon>Orchesella</taxon>
    </lineage>
</organism>
<accession>A0ABP1QWU6</accession>
<feature type="region of interest" description="Disordered" evidence="1">
    <location>
        <begin position="212"/>
        <end position="240"/>
    </location>
</feature>
<feature type="chain" id="PRO_5045669710" description="SCP domain-containing protein" evidence="2">
    <location>
        <begin position="22"/>
        <end position="326"/>
    </location>
</feature>
<evidence type="ECO:0000256" key="2">
    <source>
        <dbReference type="SAM" id="SignalP"/>
    </source>
</evidence>
<dbReference type="SUPFAM" id="SSF55797">
    <property type="entry name" value="PR-1-like"/>
    <property type="match status" value="1"/>
</dbReference>
<evidence type="ECO:0000313" key="5">
    <source>
        <dbReference type="Proteomes" id="UP001642540"/>
    </source>
</evidence>
<keyword evidence="2" id="KW-0732">Signal</keyword>
<dbReference type="CDD" id="cd05382">
    <property type="entry name" value="CAP_GAPR1-like"/>
    <property type="match status" value="1"/>
</dbReference>
<dbReference type="InterPro" id="IPR001283">
    <property type="entry name" value="CRISP-related"/>
</dbReference>
<gene>
    <name evidence="4" type="ORF">ODALV1_LOCUS14604</name>
</gene>
<dbReference type="InterPro" id="IPR014044">
    <property type="entry name" value="CAP_dom"/>
</dbReference>
<dbReference type="PRINTS" id="PR00837">
    <property type="entry name" value="V5TPXLIKE"/>
</dbReference>
<dbReference type="InterPro" id="IPR035940">
    <property type="entry name" value="CAP_sf"/>
</dbReference>
<feature type="signal peptide" evidence="2">
    <location>
        <begin position="1"/>
        <end position="21"/>
    </location>
</feature>
<reference evidence="4 5" key="1">
    <citation type="submission" date="2024-08" db="EMBL/GenBank/DDBJ databases">
        <authorList>
            <person name="Cucini C."/>
            <person name="Frati F."/>
        </authorList>
    </citation>
    <scope>NUCLEOTIDE SEQUENCE [LARGE SCALE GENOMIC DNA]</scope>
</reference>
<proteinExistence type="predicted"/>
<evidence type="ECO:0000259" key="3">
    <source>
        <dbReference type="SMART" id="SM00198"/>
    </source>
</evidence>
<feature type="domain" description="SCP" evidence="3">
    <location>
        <begin position="162"/>
        <end position="316"/>
    </location>
</feature>
<name>A0ABP1QWU6_9HEXA</name>
<dbReference type="EMBL" id="CAXLJM020000046">
    <property type="protein sequence ID" value="CAL8110969.1"/>
    <property type="molecule type" value="Genomic_DNA"/>
</dbReference>
<keyword evidence="5" id="KW-1185">Reference proteome</keyword>
<protein>
    <recommendedName>
        <fullName evidence="3">SCP domain-containing protein</fullName>
    </recommendedName>
</protein>
<dbReference type="PANTHER" id="PTHR10334">
    <property type="entry name" value="CYSTEINE-RICH SECRETORY PROTEIN-RELATED"/>
    <property type="match status" value="1"/>
</dbReference>
<dbReference type="Pfam" id="PF00188">
    <property type="entry name" value="CAP"/>
    <property type="match status" value="1"/>
</dbReference>
<dbReference type="Gene3D" id="3.40.33.10">
    <property type="entry name" value="CAP"/>
    <property type="match status" value="1"/>
</dbReference>
<evidence type="ECO:0000256" key="1">
    <source>
        <dbReference type="SAM" id="MobiDB-lite"/>
    </source>
</evidence>
<dbReference type="SMART" id="SM00198">
    <property type="entry name" value="SCP"/>
    <property type="match status" value="1"/>
</dbReference>